<evidence type="ECO:0000256" key="5">
    <source>
        <dbReference type="ARBA" id="ARBA00023136"/>
    </source>
</evidence>
<gene>
    <name evidence="7" type="ORF">BTW10_00360</name>
</gene>
<feature type="transmembrane region" description="Helical" evidence="6">
    <location>
        <begin position="42"/>
        <end position="65"/>
    </location>
</feature>
<accession>A0A1Q8THZ3</accession>
<comment type="caution">
    <text evidence="7">The sequence shown here is derived from an EMBL/GenBank/DDBJ whole genome shotgun (WGS) entry which is preliminary data.</text>
</comment>
<evidence type="ECO:0000313" key="8">
    <source>
        <dbReference type="Proteomes" id="UP000186806"/>
    </source>
</evidence>
<feature type="transmembrane region" description="Helical" evidence="6">
    <location>
        <begin position="277"/>
        <end position="301"/>
    </location>
</feature>
<reference evidence="7 8" key="1">
    <citation type="submission" date="2016-12" db="EMBL/GenBank/DDBJ databases">
        <title>Draft genome sequences of strains Salinicola socius SMB35, Salinicola sp. MH3R3-1 and Chromohalobacter sp. SMB17 from the Verkhnekamsk potash mining region of Russia.</title>
        <authorList>
            <person name="Mavrodi D.V."/>
            <person name="Olsson B.E."/>
            <person name="Korsakova E.S."/>
            <person name="Pyankova A."/>
            <person name="Mavrodi O.V."/>
            <person name="Plotnikova E.G."/>
        </authorList>
    </citation>
    <scope>NUCLEOTIDE SEQUENCE [LARGE SCALE GENOMIC DNA]</scope>
    <source>
        <strain evidence="7 8">SMB17</strain>
    </source>
</reference>
<protein>
    <submittedName>
        <fullName evidence="7">Branched-chain amino acid ABC transporter permease</fullName>
    </submittedName>
</protein>
<evidence type="ECO:0000313" key="7">
    <source>
        <dbReference type="EMBL" id="OLO13266.1"/>
    </source>
</evidence>
<feature type="transmembrane region" description="Helical" evidence="6">
    <location>
        <begin position="194"/>
        <end position="220"/>
    </location>
</feature>
<feature type="transmembrane region" description="Helical" evidence="6">
    <location>
        <begin position="77"/>
        <end position="97"/>
    </location>
</feature>
<comment type="subcellular location">
    <subcellularLocation>
        <location evidence="1">Cell inner membrane</location>
        <topology evidence="1">Multi-pass membrane protein</topology>
    </subcellularLocation>
</comment>
<dbReference type="AlphaFoldDB" id="A0A1Q8THZ3"/>
<dbReference type="CDD" id="cd06581">
    <property type="entry name" value="TM_PBP1_LivM_like"/>
    <property type="match status" value="1"/>
</dbReference>
<dbReference type="InterPro" id="IPR043428">
    <property type="entry name" value="LivM-like"/>
</dbReference>
<keyword evidence="2" id="KW-1003">Cell membrane</keyword>
<dbReference type="PANTHER" id="PTHR30482:SF17">
    <property type="entry name" value="ABC TRANSPORTER ATP-BINDING PROTEIN"/>
    <property type="match status" value="1"/>
</dbReference>
<dbReference type="Proteomes" id="UP000186806">
    <property type="component" value="Unassembled WGS sequence"/>
</dbReference>
<evidence type="ECO:0000256" key="6">
    <source>
        <dbReference type="SAM" id="Phobius"/>
    </source>
</evidence>
<name>A0A1Q8THZ3_9GAMM</name>
<dbReference type="PANTHER" id="PTHR30482">
    <property type="entry name" value="HIGH-AFFINITY BRANCHED-CHAIN AMINO ACID TRANSPORT SYSTEM PERMEASE"/>
    <property type="match status" value="1"/>
</dbReference>
<dbReference type="EMBL" id="MSDQ01000001">
    <property type="protein sequence ID" value="OLO13266.1"/>
    <property type="molecule type" value="Genomic_DNA"/>
</dbReference>
<dbReference type="RefSeq" id="WP_075367680.1">
    <property type="nucleotide sequence ID" value="NZ_MSDQ01000001.1"/>
</dbReference>
<organism evidence="7 8">
    <name type="scientific">Chromohalobacter japonicus</name>
    <dbReference type="NCBI Taxonomy" id="223900"/>
    <lineage>
        <taxon>Bacteria</taxon>
        <taxon>Pseudomonadati</taxon>
        <taxon>Pseudomonadota</taxon>
        <taxon>Gammaproteobacteria</taxon>
        <taxon>Oceanospirillales</taxon>
        <taxon>Halomonadaceae</taxon>
        <taxon>Chromohalobacter</taxon>
    </lineage>
</organism>
<evidence type="ECO:0000256" key="4">
    <source>
        <dbReference type="ARBA" id="ARBA00022989"/>
    </source>
</evidence>
<keyword evidence="8" id="KW-1185">Reference proteome</keyword>
<feature type="transmembrane region" description="Helical" evidence="6">
    <location>
        <begin position="103"/>
        <end position="121"/>
    </location>
</feature>
<dbReference type="InterPro" id="IPR001851">
    <property type="entry name" value="ABC_transp_permease"/>
</dbReference>
<dbReference type="GO" id="GO:0005886">
    <property type="term" value="C:plasma membrane"/>
    <property type="evidence" value="ECO:0007669"/>
    <property type="project" value="UniProtKB-SubCell"/>
</dbReference>
<keyword evidence="4 6" id="KW-1133">Transmembrane helix</keyword>
<proteinExistence type="predicted"/>
<keyword evidence="3 6" id="KW-0812">Transmembrane</keyword>
<dbReference type="Pfam" id="PF02653">
    <property type="entry name" value="BPD_transp_2"/>
    <property type="match status" value="1"/>
</dbReference>
<evidence type="ECO:0000256" key="3">
    <source>
        <dbReference type="ARBA" id="ARBA00022692"/>
    </source>
</evidence>
<feature type="transmembrane region" description="Helical" evidence="6">
    <location>
        <begin position="154"/>
        <end position="174"/>
    </location>
</feature>
<dbReference type="GO" id="GO:0015658">
    <property type="term" value="F:branched-chain amino acid transmembrane transporter activity"/>
    <property type="evidence" value="ECO:0007669"/>
    <property type="project" value="InterPro"/>
</dbReference>
<evidence type="ECO:0000256" key="1">
    <source>
        <dbReference type="ARBA" id="ARBA00004429"/>
    </source>
</evidence>
<sequence>MPILFFVVGILALAVVPLVFPASQFLLTLALAKGVAALGVAVLLRAGLISLGHAMYFAIGAYAAAFLSSRFGMSDMLIIILVATFFSALFGALFGAFLVRYRAIFFAMLNLAVSMVLYALVSKLYRFTGGTDGMSMGDLTLFGIDLQQPLEGKVLFYFTLLFVSLIAWCMHRYLKSPLGIALSAVHSNEIRLEYIGTSAWFTLLISYVISAAVAGMGGALAAMSIGHVLPEYAFWTESGQLVLTAVLGGIGSVAGPIVGSVFLEAVHHFALVYAEGFWNIIIGSTLIAVIVFFPNGIYGIVSRKFPKYKKEVK</sequence>
<feature type="transmembrane region" description="Helical" evidence="6">
    <location>
        <begin position="241"/>
        <end position="265"/>
    </location>
</feature>
<evidence type="ECO:0000256" key="2">
    <source>
        <dbReference type="ARBA" id="ARBA00022475"/>
    </source>
</evidence>
<keyword evidence="5 6" id="KW-0472">Membrane</keyword>